<evidence type="ECO:0000256" key="1">
    <source>
        <dbReference type="SAM" id="Coils"/>
    </source>
</evidence>
<reference evidence="4 5" key="1">
    <citation type="journal article" date="2020" name="Microorganisms">
        <title>New Insight into Antimicrobial Compounds from Food and Marine-Sourced Carnobacterium Species through Phenotype and Genome Analyses.</title>
        <authorList>
            <person name="Begrem S."/>
            <person name="Ivaniuk F."/>
            <person name="Gigout-Chevalier F."/>
            <person name="Kolypczuk L."/>
            <person name="Bonnetot S."/>
            <person name="Leroi F."/>
            <person name="Grovel O."/>
            <person name="Delbarre-Ladrat C."/>
            <person name="Passerini D."/>
        </authorList>
    </citation>
    <scope>NUCLEOTIDE SEQUENCE [LARGE SCALE GENOMIC DNA]</scope>
    <source>
        <strain evidence="4 5">MIP2551</strain>
    </source>
</reference>
<feature type="compositionally biased region" description="Basic and acidic residues" evidence="2">
    <location>
        <begin position="163"/>
        <end position="173"/>
    </location>
</feature>
<dbReference type="InterPro" id="IPR009061">
    <property type="entry name" value="DNA-bd_dom_put_sf"/>
</dbReference>
<accession>A0ABR7TG81</accession>
<dbReference type="Pfam" id="PF13411">
    <property type="entry name" value="MerR_1"/>
    <property type="match status" value="1"/>
</dbReference>
<dbReference type="Gene3D" id="1.10.1660.10">
    <property type="match status" value="1"/>
</dbReference>
<name>A0ABR7TG81_9LACT</name>
<evidence type="ECO:0000259" key="3">
    <source>
        <dbReference type="Pfam" id="PF13411"/>
    </source>
</evidence>
<proteinExistence type="predicted"/>
<evidence type="ECO:0000313" key="5">
    <source>
        <dbReference type="Proteomes" id="UP000638836"/>
    </source>
</evidence>
<feature type="region of interest" description="Disordered" evidence="2">
    <location>
        <begin position="154"/>
        <end position="177"/>
    </location>
</feature>
<gene>
    <name evidence="4" type="ORF">GLO26_11455</name>
</gene>
<dbReference type="Proteomes" id="UP000638836">
    <property type="component" value="Unassembled WGS sequence"/>
</dbReference>
<dbReference type="RefSeq" id="WP_023179909.1">
    <property type="nucleotide sequence ID" value="NZ_WNJQ01000019.1"/>
</dbReference>
<keyword evidence="5" id="KW-1185">Reference proteome</keyword>
<dbReference type="InterPro" id="IPR000551">
    <property type="entry name" value="MerR-type_HTH_dom"/>
</dbReference>
<protein>
    <submittedName>
        <fullName evidence="4">MerR family transcriptional regulator</fullName>
    </submittedName>
</protein>
<evidence type="ECO:0000256" key="2">
    <source>
        <dbReference type="SAM" id="MobiDB-lite"/>
    </source>
</evidence>
<dbReference type="SUPFAM" id="SSF46955">
    <property type="entry name" value="Putative DNA-binding domain"/>
    <property type="match status" value="1"/>
</dbReference>
<evidence type="ECO:0000313" key="4">
    <source>
        <dbReference type="EMBL" id="MBC9826387.1"/>
    </source>
</evidence>
<dbReference type="EMBL" id="WNJQ01000019">
    <property type="protein sequence ID" value="MBC9826387.1"/>
    <property type="molecule type" value="Genomic_DNA"/>
</dbReference>
<feature type="domain" description="HTH merR-type" evidence="3">
    <location>
        <begin position="15"/>
        <end position="78"/>
    </location>
</feature>
<feature type="coiled-coil region" evidence="1">
    <location>
        <begin position="119"/>
        <end position="146"/>
    </location>
</feature>
<organism evidence="4 5">
    <name type="scientific">Carnobacterium inhibens</name>
    <dbReference type="NCBI Taxonomy" id="147709"/>
    <lineage>
        <taxon>Bacteria</taxon>
        <taxon>Bacillati</taxon>
        <taxon>Bacillota</taxon>
        <taxon>Bacilli</taxon>
        <taxon>Lactobacillales</taxon>
        <taxon>Carnobacteriaceae</taxon>
        <taxon>Carnobacterium</taxon>
    </lineage>
</organism>
<comment type="caution">
    <text evidence="4">The sequence shown here is derived from an EMBL/GenBank/DDBJ whole genome shotgun (WGS) entry which is preliminary data.</text>
</comment>
<sequence length="191" mass="22311">MKEIQAIEYISTKLVCEKLKIQPSTLRKYASMLDEKAKTEFYFTRDDSNNRVYTKEDIAVLQRIIELKNRPGYTLEAAINEVVGLSYNSDIQDAIAVNEENDNYLKALHSFVAQQNKYFEDYQSVLQKKDEQIDRLESLVSSLIENNINDMSVSTEDSTTNFEEPKEFEKMSSEESMTISTPKKKKWWNFK</sequence>
<keyword evidence="1" id="KW-0175">Coiled coil</keyword>